<evidence type="ECO:0000256" key="1">
    <source>
        <dbReference type="SAM" id="MobiDB-lite"/>
    </source>
</evidence>
<protein>
    <recommendedName>
        <fullName evidence="2">C2 NT-type domain-containing protein</fullName>
    </recommendedName>
</protein>
<dbReference type="EMBL" id="CM035440">
    <property type="protein sequence ID" value="KAH7282182.1"/>
    <property type="molecule type" value="Genomic_DNA"/>
</dbReference>
<evidence type="ECO:0000313" key="3">
    <source>
        <dbReference type="EMBL" id="KAH7282182.1"/>
    </source>
</evidence>
<name>A0A8T2QDQ1_CERRI</name>
<dbReference type="OrthoDB" id="2019483at2759"/>
<proteinExistence type="predicted"/>
<dbReference type="InterPro" id="IPR039614">
    <property type="entry name" value="PMI1-like"/>
</dbReference>
<dbReference type="Proteomes" id="UP000825935">
    <property type="component" value="Chromosome 35"/>
</dbReference>
<feature type="compositionally biased region" description="Polar residues" evidence="1">
    <location>
        <begin position="568"/>
        <end position="579"/>
    </location>
</feature>
<evidence type="ECO:0000313" key="4">
    <source>
        <dbReference type="Proteomes" id="UP000825935"/>
    </source>
</evidence>
<dbReference type="Pfam" id="PF21745">
    <property type="entry name" value="PMI1_PMIR1-2_C"/>
    <property type="match status" value="1"/>
</dbReference>
<comment type="caution">
    <text evidence="3">The sequence shown here is derived from an EMBL/GenBank/DDBJ whole genome shotgun (WGS) entry which is preliminary data.</text>
</comment>
<sequence length="1251" mass="137520">MNSPRKVPARRPSNQMQLLDELEVLSQALYQSQAQQKTFLEHPGEAQNAVFEKDSFPAFARKPITRVETLPARRFSSYEPSKDPSAVPLPGLVPSINTGTHTHPVQQGSRHSISAPRIPTTADSKPSPVLAGRPRFTSTSLPSQSVTSWGDDKLDIRGRIERRGSPQLQPSRNSGQFTMEEYDWPDENPTDVSGKVEPYQGDKKKSFWNWKPFRAISHIGRQKYYCVFSAYIHAVKGLPLAMNGLRLAIQIRKEETKDGTVQTMPSRVFQGVAEFEETLYMKCTVYGSKGSHSNSVKFMSKAFIVSVVAPDVEELDLGKHLLDLSRLLPESVDERKGDLERGSSWNTSLELSGKAKGGKLVITFNCEVLDKDLAKSSGLASKFQGGSVRRRSSMQHSYSLPNSAHGTPVTRTADPYGNVSPSVSEPGNDFNGALGMEALDLDDPLDGAGEVKSHLQPEVQYYPSMDTHIHRATPASLDNHNAFDQFEPRLNHSSEELTPSIPELTGLEKENAELDDYLSDNEQEFTVVDQGMEIEDSVNFLRTKEEEDKSQSKHSQKAPDNVKEFKNENSQLEPIQQEPNQKETLLEEGTPSSSARVAEKKETVTYQMVMLTLESLLQGTSAKEKAHSDLLEAKENIDVPKNYHGSIIEEVREATVQSGSKQQGLSDVKSPELGIMEVKQKDTEENLDQEVDQFLNMLEFGEHLSGQESDNEADSPRAQLLKKFEKEALLDGTFDLDIGPSKQLETIFEDTPDSSTLSSGVSEQNRASAFRKSISGVTAPRVSIATQSFQSQSKDWKENVSGEVDQDRGWKEKTLHINTPKELEPEPLGKSVGNCITVKDGGTLRSMNPVLFQSENCSGKLVMQVSKPVVLPAEMGSGTVDILRNMASMGIENMAIQTMTAMHLEELMGTPIEQIAMEGLSASKVSRIRSAFGTFKLRSTVKDANKSNQKLTNENRNAFVSLENLAPTAMQQIEFLAMEGLKIQTGMSEDEAPYALNAFSMEAQNVGNGSSGGESAATFRGITGVHLLKGARVPAQTAGGAKGLMDMAITLDEWMLLDEGAYNEAEGSKDALAIMAAHRAVKHKETRAPTGNRGPGAGCMGNMLTLAMLVQLRDPSRSLEPIGVPMIAFVQAERVVMPDLSRSGAVRQSETLFDITGIHLSGIKASQDNRRVAWGSQRQARAATRWILANGMSKPRGAASLSRSKLRQGECLWSISAQLLGTGNKWKELRKSNPHVRNPDILYESHIAAMK</sequence>
<evidence type="ECO:0000259" key="2">
    <source>
        <dbReference type="PROSITE" id="PS51840"/>
    </source>
</evidence>
<organism evidence="3 4">
    <name type="scientific">Ceratopteris richardii</name>
    <name type="common">Triangle waterfern</name>
    <dbReference type="NCBI Taxonomy" id="49495"/>
    <lineage>
        <taxon>Eukaryota</taxon>
        <taxon>Viridiplantae</taxon>
        <taxon>Streptophyta</taxon>
        <taxon>Embryophyta</taxon>
        <taxon>Tracheophyta</taxon>
        <taxon>Polypodiopsida</taxon>
        <taxon>Polypodiidae</taxon>
        <taxon>Polypodiales</taxon>
        <taxon>Pteridineae</taxon>
        <taxon>Pteridaceae</taxon>
        <taxon>Parkerioideae</taxon>
        <taxon>Ceratopteris</taxon>
    </lineage>
</organism>
<feature type="region of interest" description="Disordered" evidence="1">
    <location>
        <begin position="97"/>
        <end position="148"/>
    </location>
</feature>
<accession>A0A8T2QDQ1</accession>
<dbReference type="Pfam" id="PF10358">
    <property type="entry name" value="NT-C2"/>
    <property type="match status" value="1"/>
</dbReference>
<feature type="compositionally biased region" description="Polar residues" evidence="1">
    <location>
        <begin position="394"/>
        <end position="405"/>
    </location>
</feature>
<dbReference type="PANTHER" id="PTHR33414">
    <property type="entry name" value="PROTEIN PLASTID MOVEMENT IMPAIRED 1-RELATED 1"/>
    <property type="match status" value="1"/>
</dbReference>
<dbReference type="InterPro" id="IPR019448">
    <property type="entry name" value="NT-C2"/>
</dbReference>
<feature type="region of interest" description="Disordered" evidence="1">
    <location>
        <begin position="384"/>
        <end position="429"/>
    </location>
</feature>
<gene>
    <name evidence="3" type="ORF">KP509_35G017200</name>
</gene>
<feature type="domain" description="C2 NT-type" evidence="2">
    <location>
        <begin position="216"/>
        <end position="368"/>
    </location>
</feature>
<dbReference type="InterPro" id="IPR048972">
    <property type="entry name" value="PMI1_PMIR1-2_C"/>
</dbReference>
<keyword evidence="4" id="KW-1185">Reference proteome</keyword>
<dbReference type="PANTHER" id="PTHR33414:SF1">
    <property type="entry name" value="PROTEIN PLASTID MOVEMENT IMPAIRED 1-RELATED 1"/>
    <property type="match status" value="1"/>
</dbReference>
<feature type="compositionally biased region" description="Polar residues" evidence="1">
    <location>
        <begin position="136"/>
        <end position="148"/>
    </location>
</feature>
<dbReference type="PROSITE" id="PS51840">
    <property type="entry name" value="C2_NT"/>
    <property type="match status" value="1"/>
</dbReference>
<feature type="compositionally biased region" description="Polar residues" evidence="1">
    <location>
        <begin position="97"/>
        <end position="112"/>
    </location>
</feature>
<dbReference type="AlphaFoldDB" id="A0A8T2QDQ1"/>
<reference evidence="3" key="1">
    <citation type="submission" date="2021-08" db="EMBL/GenBank/DDBJ databases">
        <title>WGS assembly of Ceratopteris richardii.</title>
        <authorList>
            <person name="Marchant D.B."/>
            <person name="Chen G."/>
            <person name="Jenkins J."/>
            <person name="Shu S."/>
            <person name="Leebens-Mack J."/>
            <person name="Grimwood J."/>
            <person name="Schmutz J."/>
            <person name="Soltis P."/>
            <person name="Soltis D."/>
            <person name="Chen Z.-H."/>
        </authorList>
    </citation>
    <scope>NUCLEOTIDE SEQUENCE</scope>
    <source>
        <strain evidence="3">Whitten #5841</strain>
        <tissue evidence="3">Leaf</tissue>
    </source>
</reference>
<feature type="region of interest" description="Disordered" evidence="1">
    <location>
        <begin position="543"/>
        <end position="598"/>
    </location>
</feature>